<keyword evidence="5 10" id="KW-1133">Transmembrane helix</keyword>
<evidence type="ECO:0000256" key="7">
    <source>
        <dbReference type="ARBA" id="ARBA00023136"/>
    </source>
</evidence>
<accession>A0A382I808</accession>
<feature type="transmembrane region" description="Helical" evidence="10">
    <location>
        <begin position="6"/>
        <end position="23"/>
    </location>
</feature>
<dbReference type="GO" id="GO:0043772">
    <property type="term" value="F:acyl-phosphate glycerol-3-phosphate acyltransferase activity"/>
    <property type="evidence" value="ECO:0007669"/>
    <property type="project" value="InterPro"/>
</dbReference>
<feature type="transmembrane region" description="Helical" evidence="10">
    <location>
        <begin position="165"/>
        <end position="182"/>
    </location>
</feature>
<dbReference type="SMART" id="SM01207">
    <property type="entry name" value="G3P_acyltransf"/>
    <property type="match status" value="1"/>
</dbReference>
<evidence type="ECO:0000256" key="8">
    <source>
        <dbReference type="ARBA" id="ARBA00023209"/>
    </source>
</evidence>
<keyword evidence="2" id="KW-0444">Lipid biosynthesis</keyword>
<dbReference type="GO" id="GO:0005886">
    <property type="term" value="C:plasma membrane"/>
    <property type="evidence" value="ECO:0007669"/>
    <property type="project" value="InterPro"/>
</dbReference>
<proteinExistence type="inferred from homology"/>
<keyword evidence="6" id="KW-0443">Lipid metabolism</keyword>
<dbReference type="AlphaFoldDB" id="A0A382I808"/>
<evidence type="ECO:0000256" key="5">
    <source>
        <dbReference type="ARBA" id="ARBA00022989"/>
    </source>
</evidence>
<name>A0A382I808_9ZZZZ</name>
<keyword evidence="3" id="KW-0808">Transferase</keyword>
<keyword evidence="4 10" id="KW-0812">Transmembrane</keyword>
<evidence type="ECO:0000313" key="11">
    <source>
        <dbReference type="EMBL" id="SVB94841.1"/>
    </source>
</evidence>
<evidence type="ECO:0000256" key="9">
    <source>
        <dbReference type="ARBA" id="ARBA00023264"/>
    </source>
</evidence>
<feature type="transmembrane region" description="Helical" evidence="10">
    <location>
        <begin position="112"/>
        <end position="135"/>
    </location>
</feature>
<dbReference type="PANTHER" id="PTHR30309:SF0">
    <property type="entry name" value="GLYCEROL-3-PHOSPHATE ACYLTRANSFERASE-RELATED"/>
    <property type="match status" value="1"/>
</dbReference>
<dbReference type="EMBL" id="UINC01065314">
    <property type="protein sequence ID" value="SVB94841.1"/>
    <property type="molecule type" value="Genomic_DNA"/>
</dbReference>
<keyword evidence="9" id="KW-1208">Phospholipid metabolism</keyword>
<evidence type="ECO:0000256" key="10">
    <source>
        <dbReference type="SAM" id="Phobius"/>
    </source>
</evidence>
<keyword evidence="1" id="KW-1003">Cell membrane</keyword>
<protein>
    <submittedName>
        <fullName evidence="11">Uncharacterized protein</fullName>
    </submittedName>
</protein>
<dbReference type="InterPro" id="IPR003811">
    <property type="entry name" value="G3P_acylTferase_PlsY"/>
</dbReference>
<evidence type="ECO:0000256" key="6">
    <source>
        <dbReference type="ARBA" id="ARBA00023098"/>
    </source>
</evidence>
<dbReference type="HAMAP" id="MF_01043">
    <property type="entry name" value="PlsY"/>
    <property type="match status" value="1"/>
</dbReference>
<gene>
    <name evidence="11" type="ORF">METZ01_LOCUS247695</name>
</gene>
<evidence type="ECO:0000256" key="4">
    <source>
        <dbReference type="ARBA" id="ARBA00022692"/>
    </source>
</evidence>
<reference evidence="11" key="1">
    <citation type="submission" date="2018-05" db="EMBL/GenBank/DDBJ databases">
        <authorList>
            <person name="Lanie J.A."/>
            <person name="Ng W.-L."/>
            <person name="Kazmierczak K.M."/>
            <person name="Andrzejewski T.M."/>
            <person name="Davidsen T.M."/>
            <person name="Wayne K.J."/>
            <person name="Tettelin H."/>
            <person name="Glass J.I."/>
            <person name="Rusch D."/>
            <person name="Podicherti R."/>
            <person name="Tsui H.-C.T."/>
            <person name="Winkler M.E."/>
        </authorList>
    </citation>
    <scope>NUCLEOTIDE SEQUENCE</scope>
</reference>
<sequence length="228" mass="24654">MDIVIGIVAGYLWGGIPTAYLVARYQLGIDIRKYGTGNVGASNVITHVGKKIGFALGLFDGLVKGTGPVLAVALFEGSDWAMVVTGLAAIAGHNWSPYIRFSGGRGVNTTGGVFLGFLLLPESLMIIVVAGLWGGLVRKNSAMWLLLTMLVTPVMAILLNRPDETVIMTIAALILLIVKRLVGNWQRKVEGQPLTRVLLYRLLFDRDIASRDEWVFRTPHEPGETPGA</sequence>
<dbReference type="Pfam" id="PF02660">
    <property type="entry name" value="G3P_acyltransf"/>
    <property type="match status" value="1"/>
</dbReference>
<organism evidence="11">
    <name type="scientific">marine metagenome</name>
    <dbReference type="NCBI Taxonomy" id="408172"/>
    <lineage>
        <taxon>unclassified sequences</taxon>
        <taxon>metagenomes</taxon>
        <taxon>ecological metagenomes</taxon>
    </lineage>
</organism>
<feature type="transmembrane region" description="Helical" evidence="10">
    <location>
        <begin position="142"/>
        <end position="159"/>
    </location>
</feature>
<keyword evidence="8" id="KW-0594">Phospholipid biosynthesis</keyword>
<dbReference type="PANTHER" id="PTHR30309">
    <property type="entry name" value="INNER MEMBRANE PROTEIN YGIH"/>
    <property type="match status" value="1"/>
</dbReference>
<evidence type="ECO:0000256" key="1">
    <source>
        <dbReference type="ARBA" id="ARBA00022475"/>
    </source>
</evidence>
<dbReference type="GO" id="GO:0008654">
    <property type="term" value="P:phospholipid biosynthetic process"/>
    <property type="evidence" value="ECO:0007669"/>
    <property type="project" value="UniProtKB-KW"/>
</dbReference>
<keyword evidence="7 10" id="KW-0472">Membrane</keyword>
<evidence type="ECO:0000256" key="3">
    <source>
        <dbReference type="ARBA" id="ARBA00022679"/>
    </source>
</evidence>
<evidence type="ECO:0000256" key="2">
    <source>
        <dbReference type="ARBA" id="ARBA00022516"/>
    </source>
</evidence>